<evidence type="ECO:0000313" key="2">
    <source>
        <dbReference type="Proteomes" id="UP000809910"/>
    </source>
</evidence>
<name>A0ABS1WDX8_9GAMM</name>
<dbReference type="RefSeq" id="WP_203109066.1">
    <property type="nucleotide sequence ID" value="NZ_JADOBG010000010.1"/>
</dbReference>
<evidence type="ECO:0000313" key="1">
    <source>
        <dbReference type="EMBL" id="MBL7527559.1"/>
    </source>
</evidence>
<protein>
    <submittedName>
        <fullName evidence="1">Uncharacterized protein</fullName>
    </submittedName>
</protein>
<reference evidence="1 2" key="1">
    <citation type="submission" date="2020-12" db="EMBL/GenBank/DDBJ databases">
        <title>WGS of Legionella: environmental sample.</title>
        <authorList>
            <person name="Cristino S."/>
            <person name="Girolamini L."/>
            <person name="Salaris S."/>
            <person name="Pascale M.R."/>
            <person name="Mazzotta M."/>
            <person name="Orsini M."/>
            <person name="Grottola A."/>
        </authorList>
    </citation>
    <scope>NUCLEOTIDE SEQUENCE [LARGE SCALE GENOMIC DNA]</scope>
    <source>
        <strain evidence="1 2">30cs62</strain>
    </source>
</reference>
<sequence>MERPLDDALYRLLSETEHCLLTPTALKSLIVNQALTEHTFGFSVFSAQTGNGIQFEFNIKPICLKYRLLCPWFCIENKMNCDLDWRKYIVMH</sequence>
<gene>
    <name evidence="1" type="ORF">I5282_13395</name>
</gene>
<comment type="caution">
    <text evidence="1">The sequence shown here is derived from an EMBL/GenBank/DDBJ whole genome shotgun (WGS) entry which is preliminary data.</text>
</comment>
<keyword evidence="2" id="KW-1185">Reference proteome</keyword>
<organism evidence="1 2">
    <name type="scientific">Legionella bononiensis</name>
    <dbReference type="NCBI Taxonomy" id="2793102"/>
    <lineage>
        <taxon>Bacteria</taxon>
        <taxon>Pseudomonadati</taxon>
        <taxon>Pseudomonadota</taxon>
        <taxon>Gammaproteobacteria</taxon>
        <taxon>Legionellales</taxon>
        <taxon>Legionellaceae</taxon>
        <taxon>Legionella</taxon>
    </lineage>
</organism>
<accession>A0ABS1WDX8</accession>
<dbReference type="EMBL" id="JADWVN010000026">
    <property type="protein sequence ID" value="MBL7527559.1"/>
    <property type="molecule type" value="Genomic_DNA"/>
</dbReference>
<proteinExistence type="predicted"/>
<dbReference type="Proteomes" id="UP000809910">
    <property type="component" value="Unassembled WGS sequence"/>
</dbReference>